<proteinExistence type="predicted"/>
<keyword evidence="1" id="KW-1133">Transmembrane helix</keyword>
<evidence type="ECO:0000313" key="2">
    <source>
        <dbReference type="EMBL" id="GMT33003.1"/>
    </source>
</evidence>
<comment type="caution">
    <text evidence="2">The sequence shown here is derived from an EMBL/GenBank/DDBJ whole genome shotgun (WGS) entry which is preliminary data.</text>
</comment>
<feature type="non-terminal residue" evidence="2">
    <location>
        <position position="137"/>
    </location>
</feature>
<protein>
    <submittedName>
        <fullName evidence="2">Uncharacterized protein</fullName>
    </submittedName>
</protein>
<gene>
    <name evidence="2" type="ORF">PFISCL1PPCAC_24300</name>
</gene>
<feature type="transmembrane region" description="Helical" evidence="1">
    <location>
        <begin position="61"/>
        <end position="82"/>
    </location>
</feature>
<keyword evidence="3" id="KW-1185">Reference proteome</keyword>
<dbReference type="AlphaFoldDB" id="A0AAV5WNN8"/>
<dbReference type="EMBL" id="BTSY01000006">
    <property type="protein sequence ID" value="GMT33003.1"/>
    <property type="molecule type" value="Genomic_DNA"/>
</dbReference>
<reference evidence="2" key="1">
    <citation type="submission" date="2023-10" db="EMBL/GenBank/DDBJ databases">
        <title>Genome assembly of Pristionchus species.</title>
        <authorList>
            <person name="Yoshida K."/>
            <person name="Sommer R.J."/>
        </authorList>
    </citation>
    <scope>NUCLEOTIDE SEQUENCE</scope>
    <source>
        <strain evidence="2">RS5133</strain>
    </source>
</reference>
<evidence type="ECO:0000256" key="1">
    <source>
        <dbReference type="SAM" id="Phobius"/>
    </source>
</evidence>
<sequence>VDEFALMPTETATAAADGEVCIVIPGKSEEMKERCPPLCEATGRPKKTRALIYKYKKTPITFYQVIALGVFLLLLILACVAVETWISGSKEDAEEARNHSEEDEKHFRDLVAEVNGQTTSWKAKYNRFASRSKAEDS</sequence>
<feature type="non-terminal residue" evidence="2">
    <location>
        <position position="1"/>
    </location>
</feature>
<evidence type="ECO:0000313" key="3">
    <source>
        <dbReference type="Proteomes" id="UP001432322"/>
    </source>
</evidence>
<keyword evidence="1" id="KW-0472">Membrane</keyword>
<accession>A0AAV5WNN8</accession>
<name>A0AAV5WNN8_9BILA</name>
<organism evidence="2 3">
    <name type="scientific">Pristionchus fissidentatus</name>
    <dbReference type="NCBI Taxonomy" id="1538716"/>
    <lineage>
        <taxon>Eukaryota</taxon>
        <taxon>Metazoa</taxon>
        <taxon>Ecdysozoa</taxon>
        <taxon>Nematoda</taxon>
        <taxon>Chromadorea</taxon>
        <taxon>Rhabditida</taxon>
        <taxon>Rhabditina</taxon>
        <taxon>Diplogasteromorpha</taxon>
        <taxon>Diplogasteroidea</taxon>
        <taxon>Neodiplogasteridae</taxon>
        <taxon>Pristionchus</taxon>
    </lineage>
</organism>
<dbReference type="Proteomes" id="UP001432322">
    <property type="component" value="Unassembled WGS sequence"/>
</dbReference>
<keyword evidence="1" id="KW-0812">Transmembrane</keyword>